<protein>
    <submittedName>
        <fullName evidence="1">Uncharacterized protein</fullName>
    </submittedName>
</protein>
<organism evidence="1 2">
    <name type="scientific">Neophaeococcomyces mojaviensis</name>
    <dbReference type="NCBI Taxonomy" id="3383035"/>
    <lineage>
        <taxon>Eukaryota</taxon>
        <taxon>Fungi</taxon>
        <taxon>Dikarya</taxon>
        <taxon>Ascomycota</taxon>
        <taxon>Pezizomycotina</taxon>
        <taxon>Eurotiomycetes</taxon>
        <taxon>Chaetothyriomycetidae</taxon>
        <taxon>Chaetothyriales</taxon>
        <taxon>Chaetothyriales incertae sedis</taxon>
        <taxon>Neophaeococcomyces</taxon>
    </lineage>
</organism>
<dbReference type="Proteomes" id="UP001172386">
    <property type="component" value="Unassembled WGS sequence"/>
</dbReference>
<dbReference type="EMBL" id="JAPDRQ010000100">
    <property type="protein sequence ID" value="KAJ9655294.1"/>
    <property type="molecule type" value="Genomic_DNA"/>
</dbReference>
<evidence type="ECO:0000313" key="2">
    <source>
        <dbReference type="Proteomes" id="UP001172386"/>
    </source>
</evidence>
<name>A0ACC3A4U5_9EURO</name>
<accession>A0ACC3A4U5</accession>
<proteinExistence type="predicted"/>
<comment type="caution">
    <text evidence="1">The sequence shown here is derived from an EMBL/GenBank/DDBJ whole genome shotgun (WGS) entry which is preliminary data.</text>
</comment>
<gene>
    <name evidence="1" type="ORF">H2198_005823</name>
</gene>
<keyword evidence="2" id="KW-1185">Reference proteome</keyword>
<evidence type="ECO:0000313" key="1">
    <source>
        <dbReference type="EMBL" id="KAJ9655294.1"/>
    </source>
</evidence>
<reference evidence="1" key="1">
    <citation type="submission" date="2022-10" db="EMBL/GenBank/DDBJ databases">
        <title>Culturing micro-colonial fungi from biological soil crusts in the Mojave desert and describing Neophaeococcomyces mojavensis, and introducing the new genera and species Taxawa tesnikishii.</title>
        <authorList>
            <person name="Kurbessoian T."/>
            <person name="Stajich J.E."/>
        </authorList>
    </citation>
    <scope>NUCLEOTIDE SEQUENCE</scope>
    <source>
        <strain evidence="1">JES_112</strain>
    </source>
</reference>
<sequence>MSSGEDSYSTLEEHLELLRSPTLPRSNPNFESSDTPPPLVDAPSDFESSETEFETADNHSTIRQRSKGPPQPSLCDTLLIKELGPTYSPDIAARAGRELFCDDPESPSEDQQPGSTDENISMIAASSIEDVSNTSHQQIVPQTLTAPRRASEKLNDAIAHQQSSSALQAPTYNHNGDDGIYYRFAVRDRKDRRLVRVSITSLTNDEASETFEVSSLSLQGSPPDSKLDVQPPPKPVLPSLQINNFSSRRDTIQHESGSIAQSPALAKFAITPIDGHPSQTLAKIQSQPSPPSVVAMSSDFRQTLPSLETALKSVADFNGTPYLEPSPGLSKLSSSPYSHFGPSPAAYTQSLSAITMSPPRLPSNPSWCTLSQNSSTSTMSEYVSAQGFNNESTPASSVPGQSPENSGPTPQYSSSEHESGPDTDFATSDGYGGDQAHLNGIGNGASGQEYPCTWPGCTAAPFQTQYLLNSHTNVHSNQRPHFCPVKDCPRGPGGQGFKRKNEMIRHGLVHQSPGYVCPFCPDQQHKYPRPDNLQRHVRVHHVEKDRDDPLLREVLAQRPEGGNRGRRRRLGG</sequence>